<dbReference type="Proteomes" id="UP001218218">
    <property type="component" value="Unassembled WGS sequence"/>
</dbReference>
<keyword evidence="4" id="KW-0540">Nuclease</keyword>
<dbReference type="GO" id="GO:0004523">
    <property type="term" value="F:RNA-DNA hybrid ribonuclease activity"/>
    <property type="evidence" value="ECO:0007669"/>
    <property type="project" value="UniProtKB-EC"/>
</dbReference>
<name>A0AAD6ZCD3_9AGAR</name>
<comment type="catalytic activity">
    <reaction evidence="1">
        <text>Endonucleolytic cleavage to 5'-phosphomonoester.</text>
        <dbReference type="EC" id="3.1.26.4"/>
    </reaction>
</comment>
<proteinExistence type="inferred from homology"/>
<evidence type="ECO:0000256" key="6">
    <source>
        <dbReference type="ARBA" id="ARBA00022759"/>
    </source>
</evidence>
<dbReference type="PANTHER" id="PTHR10642">
    <property type="entry name" value="RIBONUCLEASE H1"/>
    <property type="match status" value="1"/>
</dbReference>
<accession>A0AAD6ZCD3</accession>
<dbReference type="GO" id="GO:0003676">
    <property type="term" value="F:nucleic acid binding"/>
    <property type="evidence" value="ECO:0007669"/>
    <property type="project" value="InterPro"/>
</dbReference>
<feature type="domain" description="RNase H type-1" evidence="8">
    <location>
        <begin position="60"/>
        <end position="196"/>
    </location>
</feature>
<dbReference type="InterPro" id="IPR002156">
    <property type="entry name" value="RNaseH_domain"/>
</dbReference>
<dbReference type="EMBL" id="JARIHO010000062">
    <property type="protein sequence ID" value="KAJ7315369.1"/>
    <property type="molecule type" value="Genomic_DNA"/>
</dbReference>
<evidence type="ECO:0000256" key="2">
    <source>
        <dbReference type="ARBA" id="ARBA00005300"/>
    </source>
</evidence>
<evidence type="ECO:0000313" key="10">
    <source>
        <dbReference type="Proteomes" id="UP001218218"/>
    </source>
</evidence>
<dbReference type="EC" id="3.1.26.4" evidence="3"/>
<keyword evidence="6" id="KW-0255">Endonuclease</keyword>
<dbReference type="InterPro" id="IPR036397">
    <property type="entry name" value="RNaseH_sf"/>
</dbReference>
<protein>
    <recommendedName>
        <fullName evidence="3">ribonuclease H</fullName>
        <ecNumber evidence="3">3.1.26.4</ecNumber>
    </recommendedName>
</protein>
<evidence type="ECO:0000256" key="1">
    <source>
        <dbReference type="ARBA" id="ARBA00000077"/>
    </source>
</evidence>
<dbReference type="AlphaFoldDB" id="A0AAD6ZCD3"/>
<evidence type="ECO:0000256" key="5">
    <source>
        <dbReference type="ARBA" id="ARBA00022723"/>
    </source>
</evidence>
<reference evidence="9" key="1">
    <citation type="submission" date="2023-03" db="EMBL/GenBank/DDBJ databases">
        <title>Massive genome expansion in bonnet fungi (Mycena s.s.) driven by repeated elements and novel gene families across ecological guilds.</title>
        <authorList>
            <consortium name="Lawrence Berkeley National Laboratory"/>
            <person name="Harder C.B."/>
            <person name="Miyauchi S."/>
            <person name="Viragh M."/>
            <person name="Kuo A."/>
            <person name="Thoen E."/>
            <person name="Andreopoulos B."/>
            <person name="Lu D."/>
            <person name="Skrede I."/>
            <person name="Drula E."/>
            <person name="Henrissat B."/>
            <person name="Morin E."/>
            <person name="Kohler A."/>
            <person name="Barry K."/>
            <person name="LaButti K."/>
            <person name="Morin E."/>
            <person name="Salamov A."/>
            <person name="Lipzen A."/>
            <person name="Mereny Z."/>
            <person name="Hegedus B."/>
            <person name="Baldrian P."/>
            <person name="Stursova M."/>
            <person name="Weitz H."/>
            <person name="Taylor A."/>
            <person name="Grigoriev I.V."/>
            <person name="Nagy L.G."/>
            <person name="Martin F."/>
            <person name="Kauserud H."/>
        </authorList>
    </citation>
    <scope>NUCLEOTIDE SEQUENCE</scope>
    <source>
        <strain evidence="9">CBHHK002</strain>
    </source>
</reference>
<dbReference type="Gene3D" id="3.30.420.10">
    <property type="entry name" value="Ribonuclease H-like superfamily/Ribonuclease H"/>
    <property type="match status" value="1"/>
</dbReference>
<evidence type="ECO:0000256" key="3">
    <source>
        <dbReference type="ARBA" id="ARBA00012180"/>
    </source>
</evidence>
<dbReference type="InterPro" id="IPR012337">
    <property type="entry name" value="RNaseH-like_sf"/>
</dbReference>
<feature type="non-terminal residue" evidence="9">
    <location>
        <position position="196"/>
    </location>
</feature>
<comment type="similarity">
    <text evidence="2">Belongs to the RNase H family.</text>
</comment>
<dbReference type="SUPFAM" id="SSF53098">
    <property type="entry name" value="Ribonuclease H-like"/>
    <property type="match status" value="1"/>
</dbReference>
<keyword evidence="10" id="KW-1185">Reference proteome</keyword>
<evidence type="ECO:0000256" key="4">
    <source>
        <dbReference type="ARBA" id="ARBA00022722"/>
    </source>
</evidence>
<dbReference type="PROSITE" id="PS50879">
    <property type="entry name" value="RNASE_H_1"/>
    <property type="match status" value="1"/>
</dbReference>
<dbReference type="GO" id="GO:0046872">
    <property type="term" value="F:metal ion binding"/>
    <property type="evidence" value="ECO:0007669"/>
    <property type="project" value="UniProtKB-KW"/>
</dbReference>
<evidence type="ECO:0000259" key="8">
    <source>
        <dbReference type="PROSITE" id="PS50879"/>
    </source>
</evidence>
<dbReference type="Pfam" id="PF00075">
    <property type="entry name" value="RNase_H"/>
    <property type="match status" value="1"/>
</dbReference>
<gene>
    <name evidence="9" type="ORF">DFH08DRAFT_715616</name>
</gene>
<keyword evidence="5" id="KW-0479">Metal-binding</keyword>
<comment type="caution">
    <text evidence="9">The sequence shown here is derived from an EMBL/GenBank/DDBJ whole genome shotgun (WGS) entry which is preliminary data.</text>
</comment>
<dbReference type="GO" id="GO:0043137">
    <property type="term" value="P:DNA replication, removal of RNA primer"/>
    <property type="evidence" value="ECO:0007669"/>
    <property type="project" value="TreeGrafter"/>
</dbReference>
<dbReference type="CDD" id="cd09280">
    <property type="entry name" value="RNase_HI_eukaryote_like"/>
    <property type="match status" value="1"/>
</dbReference>
<dbReference type="PANTHER" id="PTHR10642:SF26">
    <property type="entry name" value="RIBONUCLEASE H1"/>
    <property type="match status" value="1"/>
</dbReference>
<evidence type="ECO:0000313" key="9">
    <source>
        <dbReference type="EMBL" id="KAJ7315369.1"/>
    </source>
</evidence>
<sequence length="196" mass="21724">MKVPTLQPVVNLGLSHLRDKLRVAKESEAYLDVLLRDTLASKQTPEDRRTTFYGPVYGSSKNAIKVYTDGSCYDNGLATARAGARVYFGQGSPFNASVRVTGQQTNQRGELLAILYALSTVPPDRALEIYSDSEYSIRSIFYWAPGHAEKGWRCANADLLRDIVSWIKFRSGTVDLRWVKAHAGNLHNEGADLAAK</sequence>
<organism evidence="9 10">
    <name type="scientific">Mycena albidolilacea</name>
    <dbReference type="NCBI Taxonomy" id="1033008"/>
    <lineage>
        <taxon>Eukaryota</taxon>
        <taxon>Fungi</taxon>
        <taxon>Dikarya</taxon>
        <taxon>Basidiomycota</taxon>
        <taxon>Agaricomycotina</taxon>
        <taxon>Agaricomycetes</taxon>
        <taxon>Agaricomycetidae</taxon>
        <taxon>Agaricales</taxon>
        <taxon>Marasmiineae</taxon>
        <taxon>Mycenaceae</taxon>
        <taxon>Mycena</taxon>
    </lineage>
</organism>
<dbReference type="InterPro" id="IPR050092">
    <property type="entry name" value="RNase_H"/>
</dbReference>
<keyword evidence="7" id="KW-0378">Hydrolase</keyword>
<evidence type="ECO:0000256" key="7">
    <source>
        <dbReference type="ARBA" id="ARBA00022801"/>
    </source>
</evidence>